<evidence type="ECO:0000313" key="2">
    <source>
        <dbReference type="Proteomes" id="UP000027161"/>
    </source>
</evidence>
<dbReference type="AlphaFoldDB" id="A0A8E0WL96"/>
<evidence type="ECO:0000313" key="1">
    <source>
        <dbReference type="EMBL" id="KDO02711.1"/>
    </source>
</evidence>
<accession>A0A8E0WL96</accession>
<dbReference type="Proteomes" id="UP000027161">
    <property type="component" value="Unassembled WGS sequence"/>
</dbReference>
<reference evidence="1 2" key="1">
    <citation type="submission" date="2014-02" db="EMBL/GenBank/DDBJ databases">
        <title>Draft genome sequence of Rickettsia buchneri sp. nov. ISO7T.</title>
        <authorList>
            <person name="Felsheim R.F."/>
            <person name="Kurtti T.J."/>
            <person name="Munderloh U.G."/>
        </authorList>
    </citation>
    <scope>NUCLEOTIDE SEQUENCE [LARGE SCALE GENOMIC DNA]</scope>
    <source>
        <strain evidence="1 2">ISO7</strain>
    </source>
</reference>
<proteinExistence type="predicted"/>
<sequence>MKELIEFLEKRGFKNQAKANGLRDGTTKFKISWCNIGDEGAKFIAKALKLNIIFYILHRRETICPNPLNFYAICKFCYTKKYYLIYCRLVK</sequence>
<gene>
    <name evidence="1" type="ORF">REISMN_05450</name>
</gene>
<name>A0A8E0WL96_9RICK</name>
<protein>
    <submittedName>
        <fullName evidence="1">Uncharacterized protein</fullName>
    </submittedName>
</protein>
<organism evidence="1 2">
    <name type="scientific">Rickettsia tamurae subsp. buchneri</name>
    <dbReference type="NCBI Taxonomy" id="1462938"/>
    <lineage>
        <taxon>Bacteria</taxon>
        <taxon>Pseudomonadati</taxon>
        <taxon>Pseudomonadota</taxon>
        <taxon>Alphaproteobacteria</taxon>
        <taxon>Rickettsiales</taxon>
        <taxon>Rickettsiaceae</taxon>
        <taxon>Rickettsieae</taxon>
        <taxon>Rickettsia</taxon>
        <taxon>spotted fever group</taxon>
    </lineage>
</organism>
<dbReference type="SUPFAM" id="SSF52047">
    <property type="entry name" value="RNI-like"/>
    <property type="match status" value="1"/>
</dbReference>
<dbReference type="RefSeq" id="WP_008579216.1">
    <property type="nucleotide sequence ID" value="NZ_CP113531.1"/>
</dbReference>
<dbReference type="EMBL" id="JFKF01000117">
    <property type="protein sequence ID" value="KDO02711.1"/>
    <property type="molecule type" value="Genomic_DNA"/>
</dbReference>
<keyword evidence="2" id="KW-1185">Reference proteome</keyword>
<comment type="caution">
    <text evidence="1">The sequence shown here is derived from an EMBL/GenBank/DDBJ whole genome shotgun (WGS) entry which is preliminary data.</text>
</comment>